<evidence type="ECO:0000313" key="1">
    <source>
        <dbReference type="EMBL" id="CEG47670.1"/>
    </source>
</evidence>
<accession>A0A0P1AYW8</accession>
<name>A0A0P1AYW8_PLAHL</name>
<protein>
    <submittedName>
        <fullName evidence="1">Uncharacterized protein</fullName>
    </submittedName>
</protein>
<dbReference type="RefSeq" id="XP_036263418.1">
    <property type="nucleotide sequence ID" value="XM_036407167.1"/>
</dbReference>
<proteinExistence type="predicted"/>
<dbReference type="Proteomes" id="UP000054928">
    <property type="component" value="Unassembled WGS sequence"/>
</dbReference>
<dbReference type="GeneID" id="59052871"/>
<organism evidence="1 2">
    <name type="scientific">Plasmopara halstedii</name>
    <name type="common">Downy mildew of sunflower</name>
    <dbReference type="NCBI Taxonomy" id="4781"/>
    <lineage>
        <taxon>Eukaryota</taxon>
        <taxon>Sar</taxon>
        <taxon>Stramenopiles</taxon>
        <taxon>Oomycota</taxon>
        <taxon>Peronosporomycetes</taxon>
        <taxon>Peronosporales</taxon>
        <taxon>Peronosporaceae</taxon>
        <taxon>Plasmopara</taxon>
    </lineage>
</organism>
<dbReference type="AlphaFoldDB" id="A0A0P1AYW8"/>
<dbReference type="EMBL" id="CCYD01002664">
    <property type="protein sequence ID" value="CEG47670.1"/>
    <property type="molecule type" value="Genomic_DNA"/>
</dbReference>
<evidence type="ECO:0000313" key="2">
    <source>
        <dbReference type="Proteomes" id="UP000054928"/>
    </source>
</evidence>
<keyword evidence="2" id="KW-1185">Reference proteome</keyword>
<reference evidence="2" key="1">
    <citation type="submission" date="2014-09" db="EMBL/GenBank/DDBJ databases">
        <authorList>
            <person name="Sharma Rahul"/>
            <person name="Thines Marco"/>
        </authorList>
    </citation>
    <scope>NUCLEOTIDE SEQUENCE [LARGE SCALE GENOMIC DNA]</scope>
</reference>
<sequence length="102" mass="11698">MTQVELASHFDHHHQRTPHLYYLTSYHAFGRDGRIFCGGSSSRISQRNGLLCSLLVGVPVQRVIVEPFAIRNASSQYSVVYGLEPKLMTSTMVHQKEAWRYF</sequence>